<comment type="caution">
    <text evidence="2">The sequence shown here is derived from an EMBL/GenBank/DDBJ whole genome shotgun (WGS) entry which is preliminary data.</text>
</comment>
<feature type="signal peptide" evidence="1">
    <location>
        <begin position="1"/>
        <end position="20"/>
    </location>
</feature>
<protein>
    <submittedName>
        <fullName evidence="2">Tetratricopeptide repeat protein</fullName>
    </submittedName>
</protein>
<evidence type="ECO:0000256" key="1">
    <source>
        <dbReference type="SAM" id="SignalP"/>
    </source>
</evidence>
<dbReference type="Pfam" id="PF08238">
    <property type="entry name" value="Sel1"/>
    <property type="match status" value="5"/>
</dbReference>
<dbReference type="InterPro" id="IPR050767">
    <property type="entry name" value="Sel1_AlgK"/>
</dbReference>
<feature type="chain" id="PRO_5045930866" evidence="1">
    <location>
        <begin position="21"/>
        <end position="277"/>
    </location>
</feature>
<name>A0ABW7IYU2_9VIBR</name>
<dbReference type="Gene3D" id="1.25.40.10">
    <property type="entry name" value="Tetratricopeptide repeat domain"/>
    <property type="match status" value="2"/>
</dbReference>
<dbReference type="RefSeq" id="WP_394607990.1">
    <property type="nucleotide sequence ID" value="NZ_JBIHSN010000002.1"/>
</dbReference>
<dbReference type="InterPro" id="IPR011990">
    <property type="entry name" value="TPR-like_helical_dom_sf"/>
</dbReference>
<dbReference type="Proteomes" id="UP001607151">
    <property type="component" value="Unassembled WGS sequence"/>
</dbReference>
<dbReference type="SMART" id="SM00671">
    <property type="entry name" value="SEL1"/>
    <property type="match status" value="5"/>
</dbReference>
<dbReference type="SUPFAM" id="SSF81901">
    <property type="entry name" value="HCP-like"/>
    <property type="match status" value="1"/>
</dbReference>
<dbReference type="PANTHER" id="PTHR11102">
    <property type="entry name" value="SEL-1-LIKE PROTEIN"/>
    <property type="match status" value="1"/>
</dbReference>
<dbReference type="PROSITE" id="PS51257">
    <property type="entry name" value="PROKAR_LIPOPROTEIN"/>
    <property type="match status" value="1"/>
</dbReference>
<evidence type="ECO:0000313" key="2">
    <source>
        <dbReference type="EMBL" id="MFH0266160.1"/>
    </source>
</evidence>
<sequence length="277" mass="31834">MLRYLIFIPLFILSACTSGTTNITNEQTLNSDEAYEKGYIALSQKKYKAAYAEWLPLAENGDAQAQYSIGWMYSKGLGVEKSVAKALDWYVKSANQGFVDAQYSAGRIYLYSLQQYEDAFTYFKLAAENDENKAQFYLGLMYYRGDGISKDLKKSAHWFLQSAKKGNKDAQFYIGQMYELGEGVLQNDKYSLHWFNLASRNGQQDAQYKLAVIYCQGEMVPKNDITSYMWLNISQYNGKDIKNMKGIIFDDLSQADIDEAQLRSMKCVESLYKHCHW</sequence>
<dbReference type="EMBL" id="JBIHSN010000002">
    <property type="protein sequence ID" value="MFH0266160.1"/>
    <property type="molecule type" value="Genomic_DNA"/>
</dbReference>
<keyword evidence="1" id="KW-0732">Signal</keyword>
<reference evidence="2 3" key="1">
    <citation type="submission" date="2024-10" db="EMBL/GenBank/DDBJ databases">
        <authorList>
            <person name="Yibar A."/>
            <person name="Saticioglu I.B."/>
            <person name="Duman M."/>
            <person name="Ajmi N."/>
            <person name="Gurler F."/>
            <person name="Ay H."/>
            <person name="Onuk E."/>
            <person name="Guler S."/>
            <person name="Romalde J.L."/>
        </authorList>
    </citation>
    <scope>NUCLEOTIDE SEQUENCE [LARGE SCALE GENOMIC DNA]</scope>
    <source>
        <strain evidence="2 3">14-MA-B</strain>
    </source>
</reference>
<dbReference type="InterPro" id="IPR006597">
    <property type="entry name" value="Sel1-like"/>
</dbReference>
<keyword evidence="3" id="KW-1185">Reference proteome</keyword>
<accession>A0ABW7IYU2</accession>
<dbReference type="PANTHER" id="PTHR11102:SF160">
    <property type="entry name" value="ERAD-ASSOCIATED E3 UBIQUITIN-PROTEIN LIGASE COMPONENT HRD3"/>
    <property type="match status" value="1"/>
</dbReference>
<gene>
    <name evidence="2" type="ORF">ACGRQ9_11895</name>
</gene>
<organism evidence="2 3">
    <name type="scientific">Vibrio rumoiensis</name>
    <dbReference type="NCBI Taxonomy" id="76258"/>
    <lineage>
        <taxon>Bacteria</taxon>
        <taxon>Pseudomonadati</taxon>
        <taxon>Pseudomonadota</taxon>
        <taxon>Gammaproteobacteria</taxon>
        <taxon>Vibrionales</taxon>
        <taxon>Vibrionaceae</taxon>
        <taxon>Vibrio</taxon>
    </lineage>
</organism>
<evidence type="ECO:0000313" key="3">
    <source>
        <dbReference type="Proteomes" id="UP001607151"/>
    </source>
</evidence>
<proteinExistence type="predicted"/>